<dbReference type="CDD" id="cd00085">
    <property type="entry name" value="HNHc"/>
    <property type="match status" value="1"/>
</dbReference>
<name>A0A0K0X391_MYCGD</name>
<keyword evidence="3" id="KW-0540">Nuclease</keyword>
<organism evidence="3 4">
    <name type="scientific">Mycolicibacterium goodii</name>
    <name type="common">Mycobacterium goodii</name>
    <dbReference type="NCBI Taxonomy" id="134601"/>
    <lineage>
        <taxon>Bacteria</taxon>
        <taxon>Bacillati</taxon>
        <taxon>Actinomycetota</taxon>
        <taxon>Actinomycetes</taxon>
        <taxon>Mycobacteriales</taxon>
        <taxon>Mycobacteriaceae</taxon>
        <taxon>Mycolicibacterium</taxon>
    </lineage>
</organism>
<dbReference type="EMBL" id="CP012150">
    <property type="protein sequence ID" value="AKS31768.1"/>
    <property type="molecule type" value="Genomic_DNA"/>
</dbReference>
<gene>
    <name evidence="3" type="ORF">AFA91_07620</name>
</gene>
<dbReference type="AlphaFoldDB" id="A0A0K0X391"/>
<dbReference type="KEGG" id="mgo:AFA91_07620"/>
<dbReference type="STRING" id="134601.AFA91_07620"/>
<dbReference type="Pfam" id="PF02720">
    <property type="entry name" value="DUF222"/>
    <property type="match status" value="2"/>
</dbReference>
<dbReference type="PATRIC" id="fig|134601.6.peg.1581"/>
<feature type="compositionally biased region" description="Low complexity" evidence="1">
    <location>
        <begin position="316"/>
        <end position="336"/>
    </location>
</feature>
<dbReference type="InterPro" id="IPR003870">
    <property type="entry name" value="DUF222"/>
</dbReference>
<feature type="domain" description="HNH nuclease" evidence="2">
    <location>
        <begin position="416"/>
        <end position="467"/>
    </location>
</feature>
<evidence type="ECO:0000256" key="1">
    <source>
        <dbReference type="SAM" id="MobiDB-lite"/>
    </source>
</evidence>
<feature type="region of interest" description="Disordered" evidence="1">
    <location>
        <begin position="311"/>
        <end position="338"/>
    </location>
</feature>
<reference evidence="3 4" key="1">
    <citation type="submission" date="2015-07" db="EMBL/GenBank/DDBJ databases">
        <title>Complete genome sequence of Mycobacterium goodii X7B, a facultative thermophilic biodesulfurizing bacterium.</title>
        <authorList>
            <person name="Yu B."/>
            <person name="Li F."/>
            <person name="Xu P."/>
        </authorList>
    </citation>
    <scope>NUCLEOTIDE SEQUENCE [LARGE SCALE GENOMIC DNA]</scope>
    <source>
        <strain evidence="3 4">X7B</strain>
    </source>
</reference>
<proteinExistence type="predicted"/>
<sequence>MSRSYPQLRFDPQAAVSTFRSGSGVGRFERMYDRSLVEIAEFAALSDAALEDQARGWAQAEAAASARKHAAMAELFTRATDTPTADERRWWFVDPDAAVGAQLGAAQGITAWAALHQAQRGVALRDRLPRVNEVFAAGLVSELIVRNICWSTALMLDPDKLVVIDAELAAQITGWGRLTLKEIDNTIDDLILKHDPGSFRRGRASRRGRYFDIGSPGDAPGVLSVNGRLQAHLGAALDARINDLVEGVCPQDPRTINQLRHDAIGAILDNTTLACECDDPDCARGRQQSPRGHLMVHVIATQDTVTAAQHATTGNAAPTPDAEPAAEPAGEPAGAETDCDAEPLTVTEFTETSSETPPAFIAPQEEPLDRVAPAVMFGGGVLPAYALAEIINAATIRPVIHPGDAAPEDRYIPSQALADFVRCRDLTCRFPGCDKPADRCDIDHTVPYPHGPTHASNLKCLCRFHHLLKTFWIGPRGWSDRQQPDGTIVWTSPSGREYTTVPASSRRLSITELAKPTGELNLPTTPVPTADPDLRGLKMPKRRRTRAQNLARTIVAERKLNDDLVAEHNKPPPF</sequence>
<dbReference type="OrthoDB" id="4775237at2"/>
<dbReference type="InterPro" id="IPR003615">
    <property type="entry name" value="HNH_nuc"/>
</dbReference>
<dbReference type="Proteomes" id="UP000062255">
    <property type="component" value="Chromosome"/>
</dbReference>
<evidence type="ECO:0000259" key="2">
    <source>
        <dbReference type="SMART" id="SM00507"/>
    </source>
</evidence>
<dbReference type="SMART" id="SM00507">
    <property type="entry name" value="HNHc"/>
    <property type="match status" value="1"/>
</dbReference>
<dbReference type="GO" id="GO:0004519">
    <property type="term" value="F:endonuclease activity"/>
    <property type="evidence" value="ECO:0007669"/>
    <property type="project" value="UniProtKB-KW"/>
</dbReference>
<accession>A0A0K0X391</accession>
<evidence type="ECO:0000313" key="3">
    <source>
        <dbReference type="EMBL" id="AKS31768.1"/>
    </source>
</evidence>
<keyword evidence="3" id="KW-0255">Endonuclease</keyword>
<evidence type="ECO:0000313" key="4">
    <source>
        <dbReference type="Proteomes" id="UP000062255"/>
    </source>
</evidence>
<protein>
    <submittedName>
        <fullName evidence="3">HNH endonuclease</fullName>
    </submittedName>
</protein>
<keyword evidence="3" id="KW-0378">Hydrolase</keyword>